<dbReference type="Pfam" id="PF05096">
    <property type="entry name" value="Glu_cyclase_2"/>
    <property type="match status" value="1"/>
</dbReference>
<gene>
    <name evidence="2" type="ORF">ACFO3M_04400</name>
</gene>
<keyword evidence="3" id="KW-1185">Reference proteome</keyword>
<accession>A0ABV9LFH6</accession>
<dbReference type="Proteomes" id="UP001596025">
    <property type="component" value="Unassembled WGS sequence"/>
</dbReference>
<dbReference type="InterPro" id="IPR011044">
    <property type="entry name" value="Quino_amine_DH_bsu"/>
</dbReference>
<dbReference type="RefSeq" id="WP_387986839.1">
    <property type="nucleotide sequence ID" value="NZ_JBHSGR010000003.1"/>
</dbReference>
<feature type="signal peptide" evidence="1">
    <location>
        <begin position="1"/>
        <end position="25"/>
    </location>
</feature>
<dbReference type="EMBL" id="JBHSGR010000003">
    <property type="protein sequence ID" value="MFC4692622.1"/>
    <property type="molecule type" value="Genomic_DNA"/>
</dbReference>
<dbReference type="SUPFAM" id="SSF50969">
    <property type="entry name" value="YVTN repeat-like/Quinoprotein amine dehydrogenase"/>
    <property type="match status" value="1"/>
</dbReference>
<dbReference type="InterPro" id="IPR007788">
    <property type="entry name" value="QCT"/>
</dbReference>
<dbReference type="PANTHER" id="PTHR31270:SF1">
    <property type="entry name" value="GLUTAMINYL-PEPTIDE CYCLOTRANSFERASE"/>
    <property type="match status" value="1"/>
</dbReference>
<feature type="chain" id="PRO_5045967104" evidence="1">
    <location>
        <begin position="26"/>
        <end position="280"/>
    </location>
</feature>
<dbReference type="Gene3D" id="2.130.10.10">
    <property type="entry name" value="YVTN repeat-like/Quinoprotein amine dehydrogenase"/>
    <property type="match status" value="1"/>
</dbReference>
<proteinExistence type="predicted"/>
<evidence type="ECO:0000313" key="3">
    <source>
        <dbReference type="Proteomes" id="UP001596025"/>
    </source>
</evidence>
<keyword evidence="1" id="KW-0732">Signal</keyword>
<organism evidence="2 3">
    <name type="scientific">Geodermatophilus arenarius</name>
    <dbReference type="NCBI Taxonomy" id="1137990"/>
    <lineage>
        <taxon>Bacteria</taxon>
        <taxon>Bacillati</taxon>
        <taxon>Actinomycetota</taxon>
        <taxon>Actinomycetes</taxon>
        <taxon>Geodermatophilales</taxon>
        <taxon>Geodermatophilaceae</taxon>
        <taxon>Geodermatophilus</taxon>
    </lineage>
</organism>
<comment type="caution">
    <text evidence="2">The sequence shown here is derived from an EMBL/GenBank/DDBJ whole genome shotgun (WGS) entry which is preliminary data.</text>
</comment>
<evidence type="ECO:0000313" key="2">
    <source>
        <dbReference type="EMBL" id="MFC4692622.1"/>
    </source>
</evidence>
<reference evidence="3" key="1">
    <citation type="journal article" date="2019" name="Int. J. Syst. Evol. Microbiol.">
        <title>The Global Catalogue of Microorganisms (GCM) 10K type strain sequencing project: providing services to taxonomists for standard genome sequencing and annotation.</title>
        <authorList>
            <consortium name="The Broad Institute Genomics Platform"/>
            <consortium name="The Broad Institute Genome Sequencing Center for Infectious Disease"/>
            <person name="Wu L."/>
            <person name="Ma J."/>
        </authorList>
    </citation>
    <scope>NUCLEOTIDE SEQUENCE [LARGE SCALE GENOMIC DNA]</scope>
    <source>
        <strain evidence="3">CCUG 62763</strain>
    </source>
</reference>
<sequence>MNRGIRRRALAAVVLAVALLPACSARDSADVSVYGESVRARNAVVTDPDLPVPVLRPEVLAEVPHDPSAFTQGFEVHEGALYEGTGLAGRSQLREVDPATGEVRRSAPLPGRLFGEGITVVDDRIWQLTWQDGVVLEWDRATLTLRQEVPLEGEGWGLCFDGTRLVRSDGTDQLRFHDPVTFAETGSVAVTLDDEPVTQLNELECVDGQVWANVWQSDVLVRIDPASGRVTALVDAAGLLDQEQRSDANAVLNGIAALGDDEYLLTGKLWPVSFRVRFVE</sequence>
<dbReference type="PANTHER" id="PTHR31270">
    <property type="entry name" value="GLUTAMINYL-PEPTIDE CYCLOTRANSFERASE"/>
    <property type="match status" value="1"/>
</dbReference>
<name>A0ABV9LFH6_9ACTN</name>
<dbReference type="InterPro" id="IPR015943">
    <property type="entry name" value="WD40/YVTN_repeat-like_dom_sf"/>
</dbReference>
<evidence type="ECO:0000256" key="1">
    <source>
        <dbReference type="SAM" id="SignalP"/>
    </source>
</evidence>
<protein>
    <submittedName>
        <fullName evidence="2">Glutaminyl-peptide cyclotransferase</fullName>
    </submittedName>
</protein>